<evidence type="ECO:0000313" key="3">
    <source>
        <dbReference type="EMBL" id="MVQ28185.1"/>
    </source>
</evidence>
<gene>
    <name evidence="3" type="ORF">GON04_01890</name>
</gene>
<keyword evidence="4" id="KW-1185">Reference proteome</keyword>
<dbReference type="EMBL" id="WSEL01000003">
    <property type="protein sequence ID" value="MVQ28185.1"/>
    <property type="molecule type" value="Genomic_DNA"/>
</dbReference>
<feature type="region of interest" description="Disordered" evidence="1">
    <location>
        <begin position="222"/>
        <end position="247"/>
    </location>
</feature>
<protein>
    <submittedName>
        <fullName evidence="3">Diguanylate cyclase</fullName>
    </submittedName>
</protein>
<dbReference type="InterPro" id="IPR029787">
    <property type="entry name" value="Nucleotide_cyclase"/>
</dbReference>
<organism evidence="3 4">
    <name type="scientific">Ramlibacter pinisoli</name>
    <dbReference type="NCBI Taxonomy" id="2682844"/>
    <lineage>
        <taxon>Bacteria</taxon>
        <taxon>Pseudomonadati</taxon>
        <taxon>Pseudomonadota</taxon>
        <taxon>Betaproteobacteria</taxon>
        <taxon>Burkholderiales</taxon>
        <taxon>Comamonadaceae</taxon>
        <taxon>Ramlibacter</taxon>
    </lineage>
</organism>
<dbReference type="InterPro" id="IPR000160">
    <property type="entry name" value="GGDEF_dom"/>
</dbReference>
<dbReference type="SUPFAM" id="SSF55073">
    <property type="entry name" value="Nucleotide cyclase"/>
    <property type="match status" value="1"/>
</dbReference>
<proteinExistence type="predicted"/>
<comment type="caution">
    <text evidence="3">The sequence shown here is derived from an EMBL/GenBank/DDBJ whole genome shotgun (WGS) entry which is preliminary data.</text>
</comment>
<name>A0A6N8INN8_9BURK</name>
<dbReference type="Proteomes" id="UP000469385">
    <property type="component" value="Unassembled WGS sequence"/>
</dbReference>
<dbReference type="AlphaFoldDB" id="A0A6N8INN8"/>
<evidence type="ECO:0000259" key="2">
    <source>
        <dbReference type="Pfam" id="PF00990"/>
    </source>
</evidence>
<sequence>MKSANRTRVVIAASPPKRAGLQETIVHKDFEPTSIELDGRESVRAAAPGFLRTLLQRLRRARGGRDEQTGLHSRQGLLELGDRLVARTGREAALAIFDFQDLLEVRGMYGSHVSEALRKTLVERLLRLAGRQGLAARTGPAQFAVLLPATRHQEAADAIFGVFGRPCRLELDLPDDDLVLVPEVTVDTCGPGEGAVWALYERLSVRLARHREHQELRRTYLRRSRERHSRPAPLHGHDDHLDDYAVS</sequence>
<dbReference type="InterPro" id="IPR043128">
    <property type="entry name" value="Rev_trsase/Diguanyl_cyclase"/>
</dbReference>
<feature type="domain" description="GGDEF" evidence="2">
    <location>
        <begin position="66"/>
        <end position="158"/>
    </location>
</feature>
<accession>A0A6N8INN8</accession>
<dbReference type="Gene3D" id="3.30.70.270">
    <property type="match status" value="1"/>
</dbReference>
<reference evidence="3 4" key="1">
    <citation type="submission" date="2019-12" db="EMBL/GenBank/DDBJ databases">
        <authorList>
            <person name="Huq M.A."/>
        </authorList>
    </citation>
    <scope>NUCLEOTIDE SEQUENCE [LARGE SCALE GENOMIC DNA]</scope>
    <source>
        <strain evidence="3 4">MAH-25</strain>
    </source>
</reference>
<evidence type="ECO:0000313" key="4">
    <source>
        <dbReference type="Proteomes" id="UP000469385"/>
    </source>
</evidence>
<feature type="compositionally biased region" description="Basic and acidic residues" evidence="1">
    <location>
        <begin position="235"/>
        <end position="247"/>
    </location>
</feature>
<dbReference type="Pfam" id="PF00990">
    <property type="entry name" value="GGDEF"/>
    <property type="match status" value="1"/>
</dbReference>
<evidence type="ECO:0000256" key="1">
    <source>
        <dbReference type="SAM" id="MobiDB-lite"/>
    </source>
</evidence>